<reference evidence="1" key="1">
    <citation type="journal article" date="2014" name="Front. Microbiol.">
        <title>High frequency of phylogenetically diverse reductive dehalogenase-homologous genes in deep subseafloor sedimentary metagenomes.</title>
        <authorList>
            <person name="Kawai M."/>
            <person name="Futagami T."/>
            <person name="Toyoda A."/>
            <person name="Takaki Y."/>
            <person name="Nishi S."/>
            <person name="Hori S."/>
            <person name="Arai W."/>
            <person name="Tsubouchi T."/>
            <person name="Morono Y."/>
            <person name="Uchiyama I."/>
            <person name="Ito T."/>
            <person name="Fujiyama A."/>
            <person name="Inagaki F."/>
            <person name="Takami H."/>
        </authorList>
    </citation>
    <scope>NUCLEOTIDE SEQUENCE</scope>
    <source>
        <strain evidence="1">Expedition CK06-06</strain>
    </source>
</reference>
<evidence type="ECO:0000313" key="1">
    <source>
        <dbReference type="EMBL" id="GAH41263.1"/>
    </source>
</evidence>
<name>X1H7H2_9ZZZZ</name>
<proteinExistence type="predicted"/>
<dbReference type="AlphaFoldDB" id="X1H7H2"/>
<comment type="caution">
    <text evidence="1">The sequence shown here is derived from an EMBL/GenBank/DDBJ whole genome shotgun (WGS) entry which is preliminary data.</text>
</comment>
<protein>
    <submittedName>
        <fullName evidence="1">Uncharacterized protein</fullName>
    </submittedName>
</protein>
<gene>
    <name evidence="1" type="ORF">S03H2_24736</name>
</gene>
<sequence>QSRTANTAKVALINERLNLISSSILERLKAFFLIFELKDFAFR</sequence>
<feature type="non-terminal residue" evidence="1">
    <location>
        <position position="1"/>
    </location>
</feature>
<accession>X1H7H2</accession>
<organism evidence="1">
    <name type="scientific">marine sediment metagenome</name>
    <dbReference type="NCBI Taxonomy" id="412755"/>
    <lineage>
        <taxon>unclassified sequences</taxon>
        <taxon>metagenomes</taxon>
        <taxon>ecological metagenomes</taxon>
    </lineage>
</organism>
<dbReference type="EMBL" id="BARU01013824">
    <property type="protein sequence ID" value="GAH41263.1"/>
    <property type="molecule type" value="Genomic_DNA"/>
</dbReference>